<feature type="domain" description="Ig-like" evidence="11">
    <location>
        <begin position="339"/>
        <end position="427"/>
    </location>
</feature>
<evidence type="ECO:0000256" key="8">
    <source>
        <dbReference type="ARBA" id="ARBA00023319"/>
    </source>
</evidence>
<dbReference type="GO" id="GO:0043025">
    <property type="term" value="C:neuronal cell body"/>
    <property type="evidence" value="ECO:0007669"/>
    <property type="project" value="TreeGrafter"/>
</dbReference>
<name>A0A6G0HHC9_LARCR</name>
<dbReference type="InterPro" id="IPR036179">
    <property type="entry name" value="Ig-like_dom_sf"/>
</dbReference>
<evidence type="ECO:0000256" key="10">
    <source>
        <dbReference type="SAM" id="SignalP"/>
    </source>
</evidence>
<dbReference type="SUPFAM" id="SSF48726">
    <property type="entry name" value="Immunoglobulin"/>
    <property type="match status" value="4"/>
</dbReference>
<keyword evidence="8" id="KW-0393">Immunoglobulin domain</keyword>
<accession>A0A6G0HHC9</accession>
<evidence type="ECO:0000256" key="5">
    <source>
        <dbReference type="ARBA" id="ARBA00023136"/>
    </source>
</evidence>
<feature type="signal peptide" evidence="10">
    <location>
        <begin position="1"/>
        <end position="21"/>
    </location>
</feature>
<comment type="subcellular location">
    <subcellularLocation>
        <location evidence="1">Membrane</location>
        <topology evidence="1">Single-pass membrane protein</topology>
    </subcellularLocation>
</comment>
<evidence type="ECO:0000313" key="13">
    <source>
        <dbReference type="Proteomes" id="UP000424527"/>
    </source>
</evidence>
<sequence>MTRHPVLYLLYSFGFFHKGQAAPVQTQHTVMAAVGDEACLSCQLTQHREVLQVTWQKLSPEGEKNVATSTKYFGRQVNPGFRDKVEFKDAGLQNSSIVIRNVTEQDEGCYACLFNSNPEGALTGRTCLKVYELHEPVLHVESNSAEEAVVSCSATGRPAPTVTLRVLQQDLHLSNYSSVSVTNTNSTVTVTSTAVLSGFHDDRTQVGCAVRVLSGPQKEVLMMIPEVKQSSADGFDEKSGSNNRDHSTILISVSLVVLVCGILTLVFLRRKRRNQISLSHRNVKMNEMVQATVKDTEETGASSDTQDKVQIRRRTFSEKSQASQSALIQTQLTVMAAVGDEACLSCQLTPHKEVLQVTWQKLSPEAEKDVATSTKHFGLQVNPGFRDKVEFKDAGLQNSSIVIRNVTEQDESCYQCSFYTNPEGALTGRTCLKVYELHEPVLHVESNSAEEAVVSCSATGRPAPTVTLRVLQQDLHLSNYSSVSVTNTNSTVTVTSTAVLSGFHDDRTQVGCAVRVLSGPQKEVLMMIPEVKQSSADGQAALVQTQHTVMAAVGDEACLSCQLTQHKEVLQVTWQKLSPEGEKNVATRTKHFGLQVNPGFRDKVEFKDAGLQNSSIVIRNVTEQDESCYQCSFYSNPEGALTGTTCLKVYELHEPVLHVESNSAEEAVVSCSATGRPAPTVTLRVLQQDLHLSNYSSVSVTNTNSTVTVTSTAVLSGFHDDRTQVGCAVRVLSGPQKEVLMMIPEVKQSSAGGQAAPVQTQLTVMAAVGDEACLSCQLTQHKEVLQVTWQKLSPEGEKNVATSTKYFGRQVNRGFREKVEFKDAGLQNSSIVIRNVTEQDEGCYACLFNSNPEGALTGRTCLKVYELHEPVLHVESNSAEEAVVSCSATGRPAPTVTLRVLQQDLHLSNYSSVSVTNTNSTVTVTSTAVLSGFHDDRTQVGCAVRVLSGPQKEVLMMIPEVKQSSADALKSDDGDHYFTWIIVLFVVLALFFLLSSPSCFYENDDTVRHTKTLRRLRHHKNQPNTLTSKKHL</sequence>
<evidence type="ECO:0000256" key="3">
    <source>
        <dbReference type="ARBA" id="ARBA00022729"/>
    </source>
</evidence>
<comment type="caution">
    <text evidence="12">The sequence shown here is derived from an EMBL/GenBank/DDBJ whole genome shotgun (WGS) entry which is preliminary data.</text>
</comment>
<reference evidence="12 13" key="1">
    <citation type="submission" date="2019-07" db="EMBL/GenBank/DDBJ databases">
        <title>Chromosome genome assembly for large yellow croaker.</title>
        <authorList>
            <person name="Xiao S."/>
        </authorList>
    </citation>
    <scope>NUCLEOTIDE SEQUENCE [LARGE SCALE GENOMIC DNA]</scope>
    <source>
        <strain evidence="12">JMULYC20181020</strain>
        <tissue evidence="12">Muscle</tissue>
    </source>
</reference>
<dbReference type="PROSITE" id="PS50835">
    <property type="entry name" value="IG_LIKE"/>
    <property type="match status" value="4"/>
</dbReference>
<keyword evidence="3 10" id="KW-0732">Signal</keyword>
<dbReference type="AlphaFoldDB" id="A0A6G0HHC9"/>
<evidence type="ECO:0000256" key="6">
    <source>
        <dbReference type="ARBA" id="ARBA00023157"/>
    </source>
</evidence>
<evidence type="ECO:0000256" key="4">
    <source>
        <dbReference type="ARBA" id="ARBA00022989"/>
    </source>
</evidence>
<evidence type="ECO:0000256" key="9">
    <source>
        <dbReference type="SAM" id="Phobius"/>
    </source>
</evidence>
<dbReference type="PANTHER" id="PTHR46841:SF7">
    <property type="entry name" value="IG-LIKE DOMAIN-CONTAINING PROTEIN"/>
    <property type="match status" value="1"/>
</dbReference>
<dbReference type="GO" id="GO:0098632">
    <property type="term" value="F:cell-cell adhesion mediator activity"/>
    <property type="evidence" value="ECO:0007669"/>
    <property type="project" value="InterPro"/>
</dbReference>
<protein>
    <recommendedName>
        <fullName evidence="11">Ig-like domain-containing protein</fullName>
    </recommendedName>
</protein>
<dbReference type="SMART" id="SM00408">
    <property type="entry name" value="IGc2"/>
    <property type="match status" value="4"/>
</dbReference>
<keyword evidence="4 9" id="KW-1133">Transmembrane helix</keyword>
<proteinExistence type="predicted"/>
<keyword evidence="13" id="KW-1185">Reference proteome</keyword>
<dbReference type="GO" id="GO:0030424">
    <property type="term" value="C:axon"/>
    <property type="evidence" value="ECO:0007669"/>
    <property type="project" value="TreeGrafter"/>
</dbReference>
<dbReference type="InterPro" id="IPR003598">
    <property type="entry name" value="Ig_sub2"/>
</dbReference>
<dbReference type="InterPro" id="IPR007110">
    <property type="entry name" value="Ig-like_dom"/>
</dbReference>
<dbReference type="SMART" id="SM00406">
    <property type="entry name" value="IGv"/>
    <property type="match status" value="4"/>
</dbReference>
<gene>
    <name evidence="12" type="ORF">D5F01_LYC23298</name>
</gene>
<feature type="domain" description="Ig-like" evidence="11">
    <location>
        <begin position="744"/>
        <end position="857"/>
    </location>
</feature>
<feature type="chain" id="PRO_5026336476" description="Ig-like domain-containing protein" evidence="10">
    <location>
        <begin position="22"/>
        <end position="1032"/>
    </location>
</feature>
<feature type="domain" description="Ig-like" evidence="11">
    <location>
        <begin position="529"/>
        <end position="642"/>
    </location>
</feature>
<dbReference type="Pfam" id="PF07686">
    <property type="entry name" value="V-set"/>
    <property type="match status" value="4"/>
</dbReference>
<dbReference type="InterPro" id="IPR013106">
    <property type="entry name" value="Ig_V-set"/>
</dbReference>
<evidence type="ECO:0000256" key="7">
    <source>
        <dbReference type="ARBA" id="ARBA00023180"/>
    </source>
</evidence>
<feature type="domain" description="Ig-like" evidence="11">
    <location>
        <begin position="23"/>
        <end position="123"/>
    </location>
</feature>
<evidence type="ECO:0000259" key="11">
    <source>
        <dbReference type="PROSITE" id="PS50835"/>
    </source>
</evidence>
<dbReference type="GO" id="GO:0034113">
    <property type="term" value="P:heterotypic cell-cell adhesion"/>
    <property type="evidence" value="ECO:0007669"/>
    <property type="project" value="TreeGrafter"/>
</dbReference>
<keyword evidence="6" id="KW-1015">Disulfide bond</keyword>
<dbReference type="SMART" id="SM00409">
    <property type="entry name" value="IG"/>
    <property type="match status" value="4"/>
</dbReference>
<evidence type="ECO:0000256" key="1">
    <source>
        <dbReference type="ARBA" id="ARBA00004167"/>
    </source>
</evidence>
<dbReference type="PANTHER" id="PTHR46841">
    <property type="entry name" value="OX-2 MEMBRANE GLYCOPROTEIN"/>
    <property type="match status" value="1"/>
</dbReference>
<feature type="transmembrane region" description="Helical" evidence="9">
    <location>
        <begin position="977"/>
        <end position="994"/>
    </location>
</feature>
<evidence type="ECO:0000313" key="12">
    <source>
        <dbReference type="EMBL" id="KAE8278396.1"/>
    </source>
</evidence>
<dbReference type="GO" id="GO:0016020">
    <property type="term" value="C:membrane"/>
    <property type="evidence" value="ECO:0007669"/>
    <property type="project" value="UniProtKB-SubCell"/>
</dbReference>
<dbReference type="InterPro" id="IPR013783">
    <property type="entry name" value="Ig-like_fold"/>
</dbReference>
<dbReference type="GO" id="GO:0009986">
    <property type="term" value="C:cell surface"/>
    <property type="evidence" value="ECO:0007669"/>
    <property type="project" value="TreeGrafter"/>
</dbReference>
<dbReference type="GO" id="GO:0150079">
    <property type="term" value="P:negative regulation of neuroinflammatory response"/>
    <property type="evidence" value="ECO:0007669"/>
    <property type="project" value="TreeGrafter"/>
</dbReference>
<dbReference type="EMBL" id="REGW02000024">
    <property type="protein sequence ID" value="KAE8278396.1"/>
    <property type="molecule type" value="Genomic_DNA"/>
</dbReference>
<evidence type="ECO:0000256" key="2">
    <source>
        <dbReference type="ARBA" id="ARBA00022692"/>
    </source>
</evidence>
<organism evidence="12 13">
    <name type="scientific">Larimichthys crocea</name>
    <name type="common">Large yellow croaker</name>
    <name type="synonym">Pseudosciaena crocea</name>
    <dbReference type="NCBI Taxonomy" id="215358"/>
    <lineage>
        <taxon>Eukaryota</taxon>
        <taxon>Metazoa</taxon>
        <taxon>Chordata</taxon>
        <taxon>Craniata</taxon>
        <taxon>Vertebrata</taxon>
        <taxon>Euteleostomi</taxon>
        <taxon>Actinopterygii</taxon>
        <taxon>Neopterygii</taxon>
        <taxon>Teleostei</taxon>
        <taxon>Neoteleostei</taxon>
        <taxon>Acanthomorphata</taxon>
        <taxon>Eupercaria</taxon>
        <taxon>Sciaenidae</taxon>
        <taxon>Larimichthys</taxon>
    </lineage>
</organism>
<dbReference type="Proteomes" id="UP000424527">
    <property type="component" value="Unassembled WGS sequence"/>
</dbReference>
<keyword evidence="5 9" id="KW-0472">Membrane</keyword>
<feature type="transmembrane region" description="Helical" evidence="9">
    <location>
        <begin position="249"/>
        <end position="268"/>
    </location>
</feature>
<dbReference type="InterPro" id="IPR047164">
    <property type="entry name" value="OX2G-like"/>
</dbReference>
<dbReference type="Gene3D" id="2.60.40.10">
    <property type="entry name" value="Immunoglobulins"/>
    <property type="match status" value="8"/>
</dbReference>
<keyword evidence="2 9" id="KW-0812">Transmembrane</keyword>
<dbReference type="InterPro" id="IPR003599">
    <property type="entry name" value="Ig_sub"/>
</dbReference>
<keyword evidence="7" id="KW-0325">Glycoprotein</keyword>